<evidence type="ECO:0000256" key="1">
    <source>
        <dbReference type="SAM" id="MobiDB-lite"/>
    </source>
</evidence>
<feature type="region of interest" description="Disordered" evidence="1">
    <location>
        <begin position="1"/>
        <end position="26"/>
    </location>
</feature>
<gene>
    <name evidence="2" type="ORF">RRG08_012161</name>
</gene>
<evidence type="ECO:0000313" key="2">
    <source>
        <dbReference type="EMBL" id="KAK3770418.1"/>
    </source>
</evidence>
<feature type="compositionally biased region" description="Polar residues" evidence="1">
    <location>
        <begin position="1"/>
        <end position="18"/>
    </location>
</feature>
<protein>
    <submittedName>
        <fullName evidence="2">Uncharacterized protein</fullName>
    </submittedName>
</protein>
<reference evidence="2" key="1">
    <citation type="journal article" date="2023" name="G3 (Bethesda)">
        <title>A reference genome for the long-term kleptoplast-retaining sea slug Elysia crispata morphotype clarki.</title>
        <authorList>
            <person name="Eastman K.E."/>
            <person name="Pendleton A.L."/>
            <person name="Shaikh M.A."/>
            <person name="Suttiyut T."/>
            <person name="Ogas R."/>
            <person name="Tomko P."/>
            <person name="Gavelis G."/>
            <person name="Widhalm J.R."/>
            <person name="Wisecaver J.H."/>
        </authorList>
    </citation>
    <scope>NUCLEOTIDE SEQUENCE</scope>
    <source>
        <strain evidence="2">ECLA1</strain>
    </source>
</reference>
<name>A0AAE0ZJE3_9GAST</name>
<dbReference type="Proteomes" id="UP001283361">
    <property type="component" value="Unassembled WGS sequence"/>
</dbReference>
<accession>A0AAE0ZJE3</accession>
<feature type="region of interest" description="Disordered" evidence="1">
    <location>
        <begin position="54"/>
        <end position="76"/>
    </location>
</feature>
<dbReference type="EMBL" id="JAWDGP010003844">
    <property type="protein sequence ID" value="KAK3770418.1"/>
    <property type="molecule type" value="Genomic_DNA"/>
</dbReference>
<feature type="compositionally biased region" description="Polar residues" evidence="1">
    <location>
        <begin position="56"/>
        <end position="66"/>
    </location>
</feature>
<comment type="caution">
    <text evidence="2">The sequence shown here is derived from an EMBL/GenBank/DDBJ whole genome shotgun (WGS) entry which is preliminary data.</text>
</comment>
<evidence type="ECO:0000313" key="3">
    <source>
        <dbReference type="Proteomes" id="UP001283361"/>
    </source>
</evidence>
<proteinExistence type="predicted"/>
<dbReference type="AlphaFoldDB" id="A0AAE0ZJE3"/>
<keyword evidence="3" id="KW-1185">Reference proteome</keyword>
<sequence>MSPSGATTTTELNQVKSTKNPKHNMGEFNLAHRRERLNSFVVWLSTESELMLPANRGSNMSSTEGMMSTVGVGTAR</sequence>
<organism evidence="2 3">
    <name type="scientific">Elysia crispata</name>
    <name type="common">lettuce slug</name>
    <dbReference type="NCBI Taxonomy" id="231223"/>
    <lineage>
        <taxon>Eukaryota</taxon>
        <taxon>Metazoa</taxon>
        <taxon>Spiralia</taxon>
        <taxon>Lophotrochozoa</taxon>
        <taxon>Mollusca</taxon>
        <taxon>Gastropoda</taxon>
        <taxon>Heterobranchia</taxon>
        <taxon>Euthyneura</taxon>
        <taxon>Panpulmonata</taxon>
        <taxon>Sacoglossa</taxon>
        <taxon>Placobranchoidea</taxon>
        <taxon>Plakobranchidae</taxon>
        <taxon>Elysia</taxon>
    </lineage>
</organism>